<feature type="domain" description="Hemerythrin-like" evidence="4">
    <location>
        <begin position="10"/>
        <end position="127"/>
    </location>
</feature>
<dbReference type="InterPro" id="IPR012312">
    <property type="entry name" value="Hemerythrin-like"/>
</dbReference>
<dbReference type="GO" id="GO:0046872">
    <property type="term" value="F:metal ion binding"/>
    <property type="evidence" value="ECO:0007669"/>
    <property type="project" value="UniProtKB-KW"/>
</dbReference>
<dbReference type="PANTHER" id="PTHR37164">
    <property type="entry name" value="BACTERIOHEMERYTHRIN"/>
    <property type="match status" value="1"/>
</dbReference>
<dbReference type="EMBL" id="SLUO01000013">
    <property type="protein sequence ID" value="TCL55953.1"/>
    <property type="molecule type" value="Genomic_DNA"/>
</dbReference>
<evidence type="ECO:0000313" key="6">
    <source>
        <dbReference type="Proteomes" id="UP000295718"/>
    </source>
</evidence>
<comment type="caution">
    <text evidence="5">The sequence shown here is derived from an EMBL/GenBank/DDBJ whole genome shotgun (WGS) entry which is preliminary data.</text>
</comment>
<dbReference type="PANTHER" id="PTHR37164:SF1">
    <property type="entry name" value="BACTERIOHEMERYTHRIN"/>
    <property type="match status" value="1"/>
</dbReference>
<organism evidence="5 6">
    <name type="scientific">Kineothrix alysoides</name>
    <dbReference type="NCBI Taxonomy" id="1469948"/>
    <lineage>
        <taxon>Bacteria</taxon>
        <taxon>Bacillati</taxon>
        <taxon>Bacillota</taxon>
        <taxon>Clostridia</taxon>
        <taxon>Lachnospirales</taxon>
        <taxon>Lachnospiraceae</taxon>
        <taxon>Kineothrix</taxon>
    </lineage>
</organism>
<evidence type="ECO:0000259" key="4">
    <source>
        <dbReference type="Pfam" id="PF01814"/>
    </source>
</evidence>
<gene>
    <name evidence="5" type="ORF">EDD76_11390</name>
</gene>
<dbReference type="Gene3D" id="1.20.120.50">
    <property type="entry name" value="Hemerythrin-like"/>
    <property type="match status" value="1"/>
</dbReference>
<dbReference type="AlphaFoldDB" id="A0A4R1QSE4"/>
<dbReference type="InterPro" id="IPR012827">
    <property type="entry name" value="Hemerythrin_metal-bd"/>
</dbReference>
<dbReference type="InterPro" id="IPR035938">
    <property type="entry name" value="Hemerythrin-like_sf"/>
</dbReference>
<evidence type="ECO:0000256" key="1">
    <source>
        <dbReference type="ARBA" id="ARBA00010587"/>
    </source>
</evidence>
<dbReference type="Pfam" id="PF01814">
    <property type="entry name" value="Hemerythrin"/>
    <property type="match status" value="1"/>
</dbReference>
<evidence type="ECO:0000256" key="2">
    <source>
        <dbReference type="ARBA" id="ARBA00022723"/>
    </source>
</evidence>
<dbReference type="RefSeq" id="WP_031389433.1">
    <property type="nucleotide sequence ID" value="NZ_JPNB01000001.1"/>
</dbReference>
<dbReference type="NCBIfam" id="TIGR02481">
    <property type="entry name" value="hemeryth_dom"/>
    <property type="match status" value="1"/>
</dbReference>
<keyword evidence="6" id="KW-1185">Reference proteome</keyword>
<dbReference type="STRING" id="1469948.GCA_000732725_00676"/>
<keyword evidence="2" id="KW-0479">Metal-binding</keyword>
<dbReference type="Proteomes" id="UP000295718">
    <property type="component" value="Unassembled WGS sequence"/>
</dbReference>
<accession>A0A4R1QSE4</accession>
<name>A0A4R1QSE4_9FIRM</name>
<dbReference type="SUPFAM" id="SSF47188">
    <property type="entry name" value="Hemerythrin-like"/>
    <property type="match status" value="1"/>
</dbReference>
<dbReference type="NCBIfam" id="NF033749">
    <property type="entry name" value="bact_hemeryth"/>
    <property type="match status" value="1"/>
</dbReference>
<dbReference type="CDD" id="cd12107">
    <property type="entry name" value="Hemerythrin"/>
    <property type="match status" value="1"/>
</dbReference>
<comment type="similarity">
    <text evidence="1">Belongs to the hemerythrin family.</text>
</comment>
<reference evidence="5 6" key="1">
    <citation type="submission" date="2019-03" db="EMBL/GenBank/DDBJ databases">
        <title>Genomic Encyclopedia of Type Strains, Phase IV (KMG-IV): sequencing the most valuable type-strain genomes for metagenomic binning, comparative biology and taxonomic classification.</title>
        <authorList>
            <person name="Goeker M."/>
        </authorList>
    </citation>
    <scope>NUCLEOTIDE SEQUENCE [LARGE SCALE GENOMIC DNA]</scope>
    <source>
        <strain evidence="5 6">DSM 100556</strain>
    </source>
</reference>
<protein>
    <submittedName>
        <fullName evidence="5">Hemerythrin</fullName>
    </submittedName>
</protein>
<sequence length="129" mass="15692">MYEMKDEYLTGIEQIDNEHKVLFEIAEEIYQLCVNNFVPDKYDHITSLIQRLKDYAAMHFKNEEAYMESIQYKRMFTQKIQHDNFIRKLDTMDLEIVDENQAKTIEDLLKFVTDWMIEHIMETDKRIAE</sequence>
<keyword evidence="3" id="KW-0408">Iron</keyword>
<evidence type="ECO:0000256" key="3">
    <source>
        <dbReference type="ARBA" id="ARBA00023004"/>
    </source>
</evidence>
<proteinExistence type="inferred from homology"/>
<dbReference type="InterPro" id="IPR050669">
    <property type="entry name" value="Hemerythrin"/>
</dbReference>
<evidence type="ECO:0000313" key="5">
    <source>
        <dbReference type="EMBL" id="TCL55953.1"/>
    </source>
</evidence>
<dbReference type="OrthoDB" id="9797092at2"/>